<evidence type="ECO:0000256" key="7">
    <source>
        <dbReference type="RuleBase" id="RU362044"/>
    </source>
</evidence>
<gene>
    <name evidence="9" type="ORF">LZC94_00020</name>
</gene>
<dbReference type="Proteomes" id="UP001370348">
    <property type="component" value="Chromosome"/>
</dbReference>
<evidence type="ECO:0000256" key="3">
    <source>
        <dbReference type="ARBA" id="ARBA00022448"/>
    </source>
</evidence>
<evidence type="ECO:0000256" key="8">
    <source>
        <dbReference type="SAM" id="MobiDB-lite"/>
    </source>
</evidence>
<dbReference type="InterPro" id="IPR030802">
    <property type="entry name" value="Permease_MalE"/>
</dbReference>
<evidence type="ECO:0000256" key="6">
    <source>
        <dbReference type="ARBA" id="ARBA00023136"/>
    </source>
</evidence>
<comment type="subcellular location">
    <subcellularLocation>
        <location evidence="1">Membrane</location>
        <topology evidence="1">Multi-pass membrane protein</topology>
    </subcellularLocation>
</comment>
<proteinExistence type="inferred from homology"/>
<keyword evidence="5 7" id="KW-1133">Transmembrane helix</keyword>
<sequence>MTETERGALPSASSPPSSRGARAGGPGDGGDDGPRLSLPSIAPPPSFFAHHYERTLRLIDHLGEVTLLIGRMFRALPRRPLEWRSTLHQMESLGVRSMGIVTVTSIFIGMVMTIQFAFGLRRFGGLEYIPRVIVLSFARELAPTLTAVIVGGRIGSGMAAEVGAMNVTEQVDAIRALGADPAKKLVLPRTVAAVLVMPLLSIFALSLGTLGAVIICYSQFDISPSFFMQSSLESVQMGDLLSGLAKTPIFGFIIAIVGCHFGLQTRGGTEGVGLSTTRTVVVVSIAILIADFFLTKIFIGITGS</sequence>
<evidence type="ECO:0000313" key="10">
    <source>
        <dbReference type="Proteomes" id="UP001370348"/>
    </source>
</evidence>
<name>A0ABZ2LXP0_9BACT</name>
<comment type="similarity">
    <text evidence="2 7">Belongs to the MlaE permease family.</text>
</comment>
<feature type="transmembrane region" description="Helical" evidence="7">
    <location>
        <begin position="240"/>
        <end position="259"/>
    </location>
</feature>
<evidence type="ECO:0000256" key="2">
    <source>
        <dbReference type="ARBA" id="ARBA00007556"/>
    </source>
</evidence>
<evidence type="ECO:0000256" key="4">
    <source>
        <dbReference type="ARBA" id="ARBA00022692"/>
    </source>
</evidence>
<dbReference type="PANTHER" id="PTHR30188">
    <property type="entry name" value="ABC TRANSPORTER PERMEASE PROTEIN-RELATED"/>
    <property type="match status" value="1"/>
</dbReference>
<feature type="region of interest" description="Disordered" evidence="8">
    <location>
        <begin position="1"/>
        <end position="36"/>
    </location>
</feature>
<feature type="compositionally biased region" description="Low complexity" evidence="8">
    <location>
        <begin position="7"/>
        <end position="21"/>
    </location>
</feature>
<dbReference type="InterPro" id="IPR003453">
    <property type="entry name" value="ABC_MlaE_roteobac"/>
</dbReference>
<feature type="transmembrane region" description="Helical" evidence="7">
    <location>
        <begin position="191"/>
        <end position="220"/>
    </location>
</feature>
<dbReference type="EMBL" id="CP089984">
    <property type="protein sequence ID" value="WXB15663.1"/>
    <property type="molecule type" value="Genomic_DNA"/>
</dbReference>
<evidence type="ECO:0000256" key="1">
    <source>
        <dbReference type="ARBA" id="ARBA00004141"/>
    </source>
</evidence>
<protein>
    <submittedName>
        <fullName evidence="9">ABC transporter permease</fullName>
    </submittedName>
</protein>
<evidence type="ECO:0000313" key="9">
    <source>
        <dbReference type="EMBL" id="WXB15663.1"/>
    </source>
</evidence>
<dbReference type="RefSeq" id="WP_394825298.1">
    <property type="nucleotide sequence ID" value="NZ_CP089984.1"/>
</dbReference>
<organism evidence="9 10">
    <name type="scientific">Pendulispora albinea</name>
    <dbReference type="NCBI Taxonomy" id="2741071"/>
    <lineage>
        <taxon>Bacteria</taxon>
        <taxon>Pseudomonadati</taxon>
        <taxon>Myxococcota</taxon>
        <taxon>Myxococcia</taxon>
        <taxon>Myxococcales</taxon>
        <taxon>Sorangiineae</taxon>
        <taxon>Pendulisporaceae</taxon>
        <taxon>Pendulispora</taxon>
    </lineage>
</organism>
<reference evidence="9 10" key="1">
    <citation type="submission" date="2021-12" db="EMBL/GenBank/DDBJ databases">
        <title>Discovery of the Pendulisporaceae a myxobacterial family with distinct sporulation behavior and unique specialized metabolism.</title>
        <authorList>
            <person name="Garcia R."/>
            <person name="Popoff A."/>
            <person name="Bader C.D."/>
            <person name="Loehr J."/>
            <person name="Walesch S."/>
            <person name="Walt C."/>
            <person name="Boldt J."/>
            <person name="Bunk B."/>
            <person name="Haeckl F.J.F.P.J."/>
            <person name="Gunesch A.P."/>
            <person name="Birkelbach J."/>
            <person name="Nuebel U."/>
            <person name="Pietschmann T."/>
            <person name="Bach T."/>
            <person name="Mueller R."/>
        </authorList>
    </citation>
    <scope>NUCLEOTIDE SEQUENCE [LARGE SCALE GENOMIC DNA]</scope>
    <source>
        <strain evidence="9 10">MSr11954</strain>
    </source>
</reference>
<dbReference type="Pfam" id="PF02405">
    <property type="entry name" value="MlaE"/>
    <property type="match status" value="1"/>
</dbReference>
<keyword evidence="10" id="KW-1185">Reference proteome</keyword>
<keyword evidence="3" id="KW-0813">Transport</keyword>
<dbReference type="NCBIfam" id="TIGR00056">
    <property type="entry name" value="MlaE family lipid ABC transporter permease subunit"/>
    <property type="match status" value="1"/>
</dbReference>
<keyword evidence="4 7" id="KW-0812">Transmembrane</keyword>
<keyword evidence="6 7" id="KW-0472">Membrane</keyword>
<evidence type="ECO:0000256" key="5">
    <source>
        <dbReference type="ARBA" id="ARBA00022989"/>
    </source>
</evidence>
<comment type="caution">
    <text evidence="7">Lacks conserved residue(s) required for the propagation of feature annotation.</text>
</comment>
<dbReference type="PANTHER" id="PTHR30188:SF4">
    <property type="entry name" value="PROTEIN TRIGALACTOSYLDIACYLGLYCEROL 1, CHLOROPLASTIC"/>
    <property type="match status" value="1"/>
</dbReference>
<accession>A0ABZ2LXP0</accession>
<feature type="transmembrane region" description="Helical" evidence="7">
    <location>
        <begin position="280"/>
        <end position="301"/>
    </location>
</feature>
<feature type="transmembrane region" description="Helical" evidence="7">
    <location>
        <begin position="98"/>
        <end position="120"/>
    </location>
</feature>